<dbReference type="NCBIfam" id="NF033484">
    <property type="entry name" value="Stp1_PP2C_phos"/>
    <property type="match status" value="1"/>
</dbReference>
<dbReference type="Pfam" id="PF13672">
    <property type="entry name" value="PP2C_2"/>
    <property type="match status" value="1"/>
</dbReference>
<organism evidence="2 3">
    <name type="scientific">Candidatus Copromonas faecavium</name>
    <name type="common">nom. illeg.</name>
    <dbReference type="NCBI Taxonomy" id="2840740"/>
    <lineage>
        <taxon>Bacteria</taxon>
        <taxon>Bacillati</taxon>
        <taxon>Bacillota</taxon>
        <taxon>Clostridia</taxon>
        <taxon>Lachnospirales</taxon>
        <taxon>Lachnospiraceae</taxon>
        <taxon>Candidatus Copromonas (nom. illeg.)</taxon>
    </lineage>
</organism>
<dbReference type="PROSITE" id="PS51746">
    <property type="entry name" value="PPM_2"/>
    <property type="match status" value="1"/>
</dbReference>
<name>A0A9D1A386_9FIRM</name>
<feature type="domain" description="PPM-type phosphatase" evidence="1">
    <location>
        <begin position="2"/>
        <end position="239"/>
    </location>
</feature>
<dbReference type="SUPFAM" id="SSF81606">
    <property type="entry name" value="PP2C-like"/>
    <property type="match status" value="1"/>
</dbReference>
<dbReference type="GO" id="GO:0004722">
    <property type="term" value="F:protein serine/threonine phosphatase activity"/>
    <property type="evidence" value="ECO:0007669"/>
    <property type="project" value="InterPro"/>
</dbReference>
<dbReference type="EMBL" id="DVGC01000027">
    <property type="protein sequence ID" value="HIR05262.1"/>
    <property type="molecule type" value="Genomic_DNA"/>
</dbReference>
<dbReference type="PANTHER" id="PTHR47992">
    <property type="entry name" value="PROTEIN PHOSPHATASE"/>
    <property type="match status" value="1"/>
</dbReference>
<dbReference type="InterPro" id="IPR001932">
    <property type="entry name" value="PPM-type_phosphatase-like_dom"/>
</dbReference>
<dbReference type="SMART" id="SM00331">
    <property type="entry name" value="PP2C_SIG"/>
    <property type="match status" value="1"/>
</dbReference>
<gene>
    <name evidence="2" type="ORF">IAB28_04775</name>
</gene>
<evidence type="ECO:0000313" key="3">
    <source>
        <dbReference type="Proteomes" id="UP000824250"/>
    </source>
</evidence>
<proteinExistence type="predicted"/>
<dbReference type="SMART" id="SM00332">
    <property type="entry name" value="PP2Cc"/>
    <property type="match status" value="1"/>
</dbReference>
<reference evidence="2" key="2">
    <citation type="journal article" date="2021" name="PeerJ">
        <title>Extensive microbial diversity within the chicken gut microbiome revealed by metagenomics and culture.</title>
        <authorList>
            <person name="Gilroy R."/>
            <person name="Ravi A."/>
            <person name="Getino M."/>
            <person name="Pursley I."/>
            <person name="Horton D.L."/>
            <person name="Alikhan N.F."/>
            <person name="Baker D."/>
            <person name="Gharbi K."/>
            <person name="Hall N."/>
            <person name="Watson M."/>
            <person name="Adriaenssens E.M."/>
            <person name="Foster-Nyarko E."/>
            <person name="Jarju S."/>
            <person name="Secka A."/>
            <person name="Antonio M."/>
            <person name="Oren A."/>
            <person name="Chaudhuri R.R."/>
            <person name="La Ragione R."/>
            <person name="Hildebrand F."/>
            <person name="Pallen M.J."/>
        </authorList>
    </citation>
    <scope>NUCLEOTIDE SEQUENCE</scope>
    <source>
        <strain evidence="2">CHK180-2868</strain>
    </source>
</reference>
<dbReference type="AlphaFoldDB" id="A0A9D1A386"/>
<dbReference type="InterPro" id="IPR036457">
    <property type="entry name" value="PPM-type-like_dom_sf"/>
</dbReference>
<dbReference type="CDD" id="cd00143">
    <property type="entry name" value="PP2Cc"/>
    <property type="match status" value="1"/>
</dbReference>
<accession>A0A9D1A386</accession>
<comment type="caution">
    <text evidence="2">The sequence shown here is derived from an EMBL/GenBank/DDBJ whole genome shotgun (WGS) entry which is preliminary data.</text>
</comment>
<evidence type="ECO:0000259" key="1">
    <source>
        <dbReference type="PROSITE" id="PS51746"/>
    </source>
</evidence>
<dbReference type="Proteomes" id="UP000824250">
    <property type="component" value="Unassembled WGS sequence"/>
</dbReference>
<dbReference type="InterPro" id="IPR015655">
    <property type="entry name" value="PP2C"/>
</dbReference>
<evidence type="ECO:0000313" key="2">
    <source>
        <dbReference type="EMBL" id="HIR05262.1"/>
    </source>
</evidence>
<sequence>MICYARTDIGRQRKMNQDSLFASVRPVGPLPNLFMVADGMGGHKAGDYASRFVVETIEKNLKDMDDKEPVAALMQSIERTNLALFSEARKDPEKEGMGSTLVAVTMVGNVMYVANVGDSRLYLLRDKLSQITRDHSLVEEMVAQGKMERNSELYRHQKNIITRAMGIGPQVRTDFFEVPLKAGDCALLCSDGLTNMVEDEAISQILRSSDSLSEKTDALIQAANENGGKDNIAVILVEPQISEVSL</sequence>
<protein>
    <submittedName>
        <fullName evidence="2">Stp1/IreP family PP2C-type Ser/Thr phosphatase</fullName>
    </submittedName>
</protein>
<dbReference type="Gene3D" id="3.60.40.10">
    <property type="entry name" value="PPM-type phosphatase domain"/>
    <property type="match status" value="1"/>
</dbReference>
<reference evidence="2" key="1">
    <citation type="submission" date="2020-10" db="EMBL/GenBank/DDBJ databases">
        <authorList>
            <person name="Gilroy R."/>
        </authorList>
    </citation>
    <scope>NUCLEOTIDE SEQUENCE</scope>
    <source>
        <strain evidence="2">CHK180-2868</strain>
    </source>
</reference>